<dbReference type="PANTHER" id="PTHR47829">
    <property type="entry name" value="HYDROLASE, PUTATIVE (AFU_ORTHOLOGUE AFUA_1G12880)-RELATED"/>
    <property type="match status" value="1"/>
</dbReference>
<dbReference type="Gene3D" id="3.30.200.20">
    <property type="entry name" value="Phosphorylase Kinase, domain 1"/>
    <property type="match status" value="1"/>
</dbReference>
<evidence type="ECO:0000313" key="2">
    <source>
        <dbReference type="EMBL" id="KIW99577.1"/>
    </source>
</evidence>
<feature type="domain" description="Aminoglycoside phosphotransferase" evidence="1">
    <location>
        <begin position="44"/>
        <end position="270"/>
    </location>
</feature>
<dbReference type="STRING" id="1442369.A0A0D2GMJ8"/>
<dbReference type="Proteomes" id="UP000053617">
    <property type="component" value="Unassembled WGS sequence"/>
</dbReference>
<accession>A0A0D2GMJ8</accession>
<dbReference type="VEuPathDB" id="FungiDB:Z518_11316"/>
<dbReference type="RefSeq" id="XP_013266714.1">
    <property type="nucleotide sequence ID" value="XM_013411260.1"/>
</dbReference>
<dbReference type="GeneID" id="25299387"/>
<dbReference type="HOGENOM" id="CLU_007526_0_2_1"/>
<dbReference type="OrthoDB" id="191037at2759"/>
<dbReference type="SUPFAM" id="SSF56112">
    <property type="entry name" value="Protein kinase-like (PK-like)"/>
    <property type="match status" value="1"/>
</dbReference>
<dbReference type="InterPro" id="IPR052898">
    <property type="entry name" value="ACAD10-like"/>
</dbReference>
<dbReference type="InterPro" id="IPR011009">
    <property type="entry name" value="Kinase-like_dom_sf"/>
</dbReference>
<keyword evidence="3" id="KW-1185">Reference proteome</keyword>
<dbReference type="InterPro" id="IPR041726">
    <property type="entry name" value="ACAD10_11_N"/>
</dbReference>
<dbReference type="PANTHER" id="PTHR47829:SF1">
    <property type="entry name" value="HAD FAMILY PHOSPHATASE"/>
    <property type="match status" value="1"/>
</dbReference>
<name>A0A0D2GMJ8_9EURO</name>
<dbReference type="Gene3D" id="3.90.1200.10">
    <property type="match status" value="1"/>
</dbReference>
<proteinExistence type="predicted"/>
<evidence type="ECO:0000259" key="1">
    <source>
        <dbReference type="Pfam" id="PF01636"/>
    </source>
</evidence>
<dbReference type="AlphaFoldDB" id="A0A0D2GMJ8"/>
<dbReference type="CDD" id="cd05154">
    <property type="entry name" value="ACAD10_11_N-like"/>
    <property type="match status" value="1"/>
</dbReference>
<protein>
    <recommendedName>
        <fullName evidence="1">Aminoglycoside phosphotransferase domain-containing protein</fullName>
    </recommendedName>
</protein>
<dbReference type="Pfam" id="PF01636">
    <property type="entry name" value="APH"/>
    <property type="match status" value="1"/>
</dbReference>
<evidence type="ECO:0000313" key="3">
    <source>
        <dbReference type="Proteomes" id="UP000053617"/>
    </source>
</evidence>
<dbReference type="InterPro" id="IPR002575">
    <property type="entry name" value="Aminoglycoside_PTrfase"/>
</dbReference>
<organism evidence="2 3">
    <name type="scientific">Rhinocladiella mackenziei CBS 650.93</name>
    <dbReference type="NCBI Taxonomy" id="1442369"/>
    <lineage>
        <taxon>Eukaryota</taxon>
        <taxon>Fungi</taxon>
        <taxon>Dikarya</taxon>
        <taxon>Ascomycota</taxon>
        <taxon>Pezizomycotina</taxon>
        <taxon>Eurotiomycetes</taxon>
        <taxon>Chaetothyriomycetidae</taxon>
        <taxon>Chaetothyriales</taxon>
        <taxon>Herpotrichiellaceae</taxon>
        <taxon>Rhinocladiella</taxon>
    </lineage>
</organism>
<reference evidence="2 3" key="1">
    <citation type="submission" date="2015-01" db="EMBL/GenBank/DDBJ databases">
        <title>The Genome Sequence of Rhinocladiella mackenzie CBS 650.93.</title>
        <authorList>
            <consortium name="The Broad Institute Genomics Platform"/>
            <person name="Cuomo C."/>
            <person name="de Hoog S."/>
            <person name="Gorbushina A."/>
            <person name="Stielow B."/>
            <person name="Teixiera M."/>
            <person name="Abouelleil A."/>
            <person name="Chapman S.B."/>
            <person name="Priest M."/>
            <person name="Young S.K."/>
            <person name="Wortman J."/>
            <person name="Nusbaum C."/>
            <person name="Birren B."/>
        </authorList>
    </citation>
    <scope>NUCLEOTIDE SEQUENCE [LARGE SCALE GENOMIC DNA]</scope>
    <source>
        <strain evidence="2 3">CBS 650.93</strain>
    </source>
</reference>
<gene>
    <name evidence="2" type="ORF">Z518_11316</name>
</gene>
<sequence>MSLLPTTRSSSSGSSDHGLDDAALSSYLGRVHEVPGLRVPVKTTKIGYGQSNPTYFVDDAVGTRFVLRKKPAGPLISPVAHQVDREFKVLQGLGMVHGFPVPKVYLLCMDPAVIGTEFYIMEFISGRIIKDLDLGELPLAERRQAWFSLIETLGWLHSLDPDSLGLQNYGKKADFYKRQCNTFSRIEAQQAAVKDKTTGEVLGRAHAGFDEVISYVRDHLPGNRVAIVHGDFKFDNVILHPTQPRVIGILDWELSTIGHPLMDLAFTLSPFWNEHYKIGRPRSQYHESPYTDANREASGMPTADELLDRYSTMVGFDPRTEGNGQDWEVAKIFQHVRGATISHGIKARTFRGQASSESSHIYFDHTPKSLETALAAVRALKAGQGVKAKL</sequence>
<dbReference type="EMBL" id="KN847486">
    <property type="protein sequence ID" value="KIW99577.1"/>
    <property type="molecule type" value="Genomic_DNA"/>
</dbReference>